<dbReference type="InterPro" id="IPR006089">
    <property type="entry name" value="Acyl-CoA_DH_CS"/>
</dbReference>
<proteinExistence type="inferred from homology"/>
<dbReference type="Gene3D" id="1.20.140.10">
    <property type="entry name" value="Butyryl-CoA Dehydrogenase, subunit A, domain 3"/>
    <property type="match status" value="1"/>
</dbReference>
<comment type="caution">
    <text evidence="8">The sequence shown here is derived from an EMBL/GenBank/DDBJ whole genome shotgun (WGS) entry which is preliminary data.</text>
</comment>
<dbReference type="InterPro" id="IPR041504">
    <property type="entry name" value="AidB_N"/>
</dbReference>
<dbReference type="InterPro" id="IPR009075">
    <property type="entry name" value="AcylCo_DH/oxidase_C"/>
</dbReference>
<dbReference type="InterPro" id="IPR009100">
    <property type="entry name" value="AcylCoA_DH/oxidase_NM_dom_sf"/>
</dbReference>
<evidence type="ECO:0000259" key="6">
    <source>
        <dbReference type="Pfam" id="PF02770"/>
    </source>
</evidence>
<dbReference type="PANTHER" id="PTHR42707">
    <property type="entry name" value="ACYL-COA DEHYDROGENASE"/>
    <property type="match status" value="1"/>
</dbReference>
<dbReference type="Gene3D" id="6.10.250.600">
    <property type="match status" value="1"/>
</dbReference>
<dbReference type="InterPro" id="IPR052904">
    <property type="entry name" value="Acyl-CoA_dehydrogenase-like"/>
</dbReference>
<dbReference type="Pfam" id="PF00441">
    <property type="entry name" value="Acyl-CoA_dh_1"/>
    <property type="match status" value="1"/>
</dbReference>
<keyword evidence="3" id="KW-0285">Flavoprotein</keyword>
<feature type="domain" description="Acyl-CoA oxidase/dehydrogenase middle" evidence="6">
    <location>
        <begin position="186"/>
        <end position="283"/>
    </location>
</feature>
<comment type="similarity">
    <text evidence="2">Belongs to the acyl-CoA dehydrogenase family.</text>
</comment>
<dbReference type="InterPro" id="IPR006091">
    <property type="entry name" value="Acyl-CoA_Oxase/DH_mid-dom"/>
</dbReference>
<dbReference type="EMBL" id="LAZR01000028">
    <property type="protein sequence ID" value="KKO03153.1"/>
    <property type="molecule type" value="Genomic_DNA"/>
</dbReference>
<evidence type="ECO:0008006" key="9">
    <source>
        <dbReference type="Google" id="ProtNLM"/>
    </source>
</evidence>
<comment type="cofactor">
    <cofactor evidence="1">
        <name>FAD</name>
        <dbReference type="ChEBI" id="CHEBI:57692"/>
    </cofactor>
</comment>
<feature type="domain" description="Acyl-CoA dehydrogenase/oxidase C-terminal" evidence="5">
    <location>
        <begin position="294"/>
        <end position="448"/>
    </location>
</feature>
<dbReference type="PANTHER" id="PTHR42707:SF3">
    <property type="entry name" value="ACYL-COA DEHYDROGENASE AIDB-RELATED"/>
    <property type="match status" value="1"/>
</dbReference>
<dbReference type="GO" id="GO:0003995">
    <property type="term" value="F:acyl-CoA dehydrogenase activity"/>
    <property type="evidence" value="ECO:0007669"/>
    <property type="project" value="InterPro"/>
</dbReference>
<evidence type="ECO:0000256" key="2">
    <source>
        <dbReference type="ARBA" id="ARBA00009347"/>
    </source>
</evidence>
<protein>
    <recommendedName>
        <fullName evidence="9">DNA alkylation response protein</fullName>
    </recommendedName>
</protein>
<accession>A0A0F9VT79</accession>
<evidence type="ECO:0000256" key="1">
    <source>
        <dbReference type="ARBA" id="ARBA00001974"/>
    </source>
</evidence>
<dbReference type="PROSITE" id="PS00073">
    <property type="entry name" value="ACYL_COA_DH_2"/>
    <property type="match status" value="1"/>
</dbReference>
<evidence type="ECO:0000259" key="5">
    <source>
        <dbReference type="Pfam" id="PF00441"/>
    </source>
</evidence>
<organism evidence="8">
    <name type="scientific">marine sediment metagenome</name>
    <dbReference type="NCBI Taxonomy" id="412755"/>
    <lineage>
        <taxon>unclassified sequences</taxon>
        <taxon>metagenomes</taxon>
        <taxon>ecological metagenomes</taxon>
    </lineage>
</organism>
<feature type="domain" description="Adaptive response protein AidB N-terminal" evidence="7">
    <location>
        <begin position="18"/>
        <end position="172"/>
    </location>
</feature>
<reference evidence="8" key="1">
    <citation type="journal article" date="2015" name="Nature">
        <title>Complex archaea that bridge the gap between prokaryotes and eukaryotes.</title>
        <authorList>
            <person name="Spang A."/>
            <person name="Saw J.H."/>
            <person name="Jorgensen S.L."/>
            <person name="Zaremba-Niedzwiedzka K."/>
            <person name="Martijn J."/>
            <person name="Lind A.E."/>
            <person name="van Eijk R."/>
            <person name="Schleper C."/>
            <person name="Guy L."/>
            <person name="Ettema T.J."/>
        </authorList>
    </citation>
    <scope>NUCLEOTIDE SEQUENCE</scope>
</reference>
<keyword evidence="4" id="KW-0274">FAD</keyword>
<dbReference type="SUPFAM" id="SSF47203">
    <property type="entry name" value="Acyl-CoA dehydrogenase C-terminal domain-like"/>
    <property type="match status" value="1"/>
</dbReference>
<evidence type="ECO:0000259" key="7">
    <source>
        <dbReference type="Pfam" id="PF18158"/>
    </source>
</evidence>
<evidence type="ECO:0000313" key="8">
    <source>
        <dbReference type="EMBL" id="KKO03153.1"/>
    </source>
</evidence>
<dbReference type="Gene3D" id="2.40.110.20">
    <property type="match status" value="1"/>
</dbReference>
<gene>
    <name evidence="8" type="ORF">LCGC14_0100740</name>
</gene>
<sequence length="553" mass="60603">MNLHDYAQTCAETHDVTNQVPPLNNINLYRDDLPLQEWVKRYQGDWADEALNAYGQLAGSKLMEAGFLANENKPTFKSHDRYGHRIDLIEFHPAYHELMSAGIAAGITSAPWTDPRPGAQVARAATMYLHNQAEAGTSCPMTMTYACVPALKLQPDLAEHWLPKILSRQYDPRNLPIEQKTGATIGMAMTEKQGGTDVRANTTHAHPVGIGGPGQAYDLVGHKWFCSAPMCDAFLTLAQTDKGLSCFLLPRHRPDGSRNQFYIQRLKNKLGNCANASSEVEFRGALAWMVGAEGRGVPTIIEMVSLTRFDCMIGSSSLMRQALTQAAHHCAHRTVGTRVLSEQPLMQNVLADLALESEAALALTMRMGKSLDNAHNEHEEKFARLVTAIGKYWICKRAPGMINEAQECLGGAGYVEDSILPRLYREAPVNSIWEGSGNVQCLDVLRALSKEPGVLDVLFAELGDGHGSALLKQRIEQLKQQFSDTDEIQYRARQLTEDVAVALQARLLLEAGNATVSDAFIASRLGQHGQAYGTLPRGLDLAALVARSSPASF</sequence>
<dbReference type="InterPro" id="IPR036250">
    <property type="entry name" value="AcylCo_DH-like_C"/>
</dbReference>
<dbReference type="AlphaFoldDB" id="A0A0F9VT79"/>
<dbReference type="Pfam" id="PF02770">
    <property type="entry name" value="Acyl-CoA_dh_M"/>
    <property type="match status" value="1"/>
</dbReference>
<evidence type="ECO:0000256" key="4">
    <source>
        <dbReference type="ARBA" id="ARBA00022827"/>
    </source>
</evidence>
<dbReference type="Pfam" id="PF18158">
    <property type="entry name" value="AidB_N"/>
    <property type="match status" value="1"/>
</dbReference>
<dbReference type="SUPFAM" id="SSF56645">
    <property type="entry name" value="Acyl-CoA dehydrogenase NM domain-like"/>
    <property type="match status" value="1"/>
</dbReference>
<evidence type="ECO:0000256" key="3">
    <source>
        <dbReference type="ARBA" id="ARBA00022630"/>
    </source>
</evidence>
<name>A0A0F9VT79_9ZZZZ</name>